<dbReference type="SUPFAM" id="SSF52540">
    <property type="entry name" value="P-loop containing nucleoside triphosphate hydrolases"/>
    <property type="match status" value="1"/>
</dbReference>
<keyword evidence="9" id="KW-1185">Reference proteome</keyword>
<organism evidence="8 9">
    <name type="scientific">Marasmius tenuissimus</name>
    <dbReference type="NCBI Taxonomy" id="585030"/>
    <lineage>
        <taxon>Eukaryota</taxon>
        <taxon>Fungi</taxon>
        <taxon>Dikarya</taxon>
        <taxon>Basidiomycota</taxon>
        <taxon>Agaricomycotina</taxon>
        <taxon>Agaricomycetes</taxon>
        <taxon>Agaricomycetidae</taxon>
        <taxon>Agaricales</taxon>
        <taxon>Marasmiineae</taxon>
        <taxon>Marasmiaceae</taxon>
        <taxon>Marasmius</taxon>
    </lineage>
</organism>
<evidence type="ECO:0000259" key="6">
    <source>
        <dbReference type="Pfam" id="PF16573"/>
    </source>
</evidence>
<evidence type="ECO:0000256" key="2">
    <source>
        <dbReference type="ARBA" id="ARBA00019824"/>
    </source>
</evidence>
<evidence type="ECO:0000313" key="9">
    <source>
        <dbReference type="Proteomes" id="UP001437256"/>
    </source>
</evidence>
<evidence type="ECO:0000256" key="1">
    <source>
        <dbReference type="ARBA" id="ARBA00018706"/>
    </source>
</evidence>
<dbReference type="Proteomes" id="UP001437256">
    <property type="component" value="Unassembled WGS sequence"/>
</dbReference>
<dbReference type="InterPro" id="IPR038239">
    <property type="entry name" value="Clp1_N_sf"/>
</dbReference>
<keyword evidence="3" id="KW-0547">Nucleotide-binding</keyword>
<sequence>MSEGSESSSKEWVLEPETEYRFELDPGTSLAIKLLRGNAEIFGAEMVEGKPYLFGSECKAAHVIGQPSTEYVSEETPMAVYGNLHIALEQMRVRALAKHRGSPEPEGRPSPNLPAEPPRVLVLGPDNAGKTTLCKILINYAVRAGQAWSPILVNVDPSEASGTPD</sequence>
<dbReference type="InterPro" id="IPR032324">
    <property type="entry name" value="Clp1_N"/>
</dbReference>
<dbReference type="PANTHER" id="PTHR12755">
    <property type="entry name" value="CLEAVAGE/POLYADENYLATION FACTOR IA SUBUNIT CLP1P"/>
    <property type="match status" value="1"/>
</dbReference>
<dbReference type="EMBL" id="JBBXMP010000035">
    <property type="protein sequence ID" value="KAL0066482.1"/>
    <property type="molecule type" value="Genomic_DNA"/>
</dbReference>
<evidence type="ECO:0000259" key="7">
    <source>
        <dbReference type="Pfam" id="PF16575"/>
    </source>
</evidence>
<protein>
    <recommendedName>
        <fullName evidence="2">Polynucleotide 5'-hydroxyl-kinase GRC3</fullName>
    </recommendedName>
    <alternativeName>
        <fullName evidence="1">Polynucleotide 5'-hydroxyl-kinase grc3</fullName>
    </alternativeName>
</protein>
<dbReference type="GO" id="GO:0051734">
    <property type="term" value="F:ATP-dependent polynucleotide 5'-hydroxyl-kinase activity"/>
    <property type="evidence" value="ECO:0007669"/>
    <property type="project" value="UniProtKB-EC"/>
</dbReference>
<keyword evidence="8" id="KW-0808">Transferase</keyword>
<dbReference type="Pfam" id="PF16575">
    <property type="entry name" value="CLP1_P"/>
    <property type="match status" value="1"/>
</dbReference>
<feature type="domain" description="Clp1 P-loop" evidence="7">
    <location>
        <begin position="124"/>
        <end position="161"/>
    </location>
</feature>
<dbReference type="InterPro" id="IPR045116">
    <property type="entry name" value="Clp1/Grc3"/>
</dbReference>
<proteinExistence type="predicted"/>
<dbReference type="PANTHER" id="PTHR12755:SF6">
    <property type="entry name" value="POLYRIBONUCLEOTIDE 5'-HYDROXYL-KINASE CLP1"/>
    <property type="match status" value="1"/>
</dbReference>
<keyword evidence="4" id="KW-0067">ATP-binding</keyword>
<dbReference type="InterPro" id="IPR027417">
    <property type="entry name" value="P-loop_NTPase"/>
</dbReference>
<gene>
    <name evidence="8" type="primary">CLP1_1</name>
    <name evidence="8" type="ORF">AAF712_006525</name>
</gene>
<dbReference type="Gene3D" id="3.40.50.300">
    <property type="entry name" value="P-loop containing nucleotide triphosphate hydrolases"/>
    <property type="match status" value="1"/>
</dbReference>
<dbReference type="InterPro" id="IPR032319">
    <property type="entry name" value="CLP1_P"/>
</dbReference>
<name>A0ABR2ZXP9_9AGAR</name>
<dbReference type="Gene3D" id="2.60.120.1030">
    <property type="entry name" value="Clp1, DNA binding domain"/>
    <property type="match status" value="1"/>
</dbReference>
<reference evidence="8 9" key="1">
    <citation type="submission" date="2024-05" db="EMBL/GenBank/DDBJ databases">
        <title>A draft genome resource for the thread blight pathogen Marasmius tenuissimus strain MS-2.</title>
        <authorList>
            <person name="Yulfo-Soto G.E."/>
            <person name="Baruah I.K."/>
            <person name="Amoako-Attah I."/>
            <person name="Bukari Y."/>
            <person name="Meinhardt L.W."/>
            <person name="Bailey B.A."/>
            <person name="Cohen S.P."/>
        </authorList>
    </citation>
    <scope>NUCLEOTIDE SEQUENCE [LARGE SCALE GENOMIC DNA]</scope>
    <source>
        <strain evidence="8 9">MS-2</strain>
    </source>
</reference>
<dbReference type="Pfam" id="PF16573">
    <property type="entry name" value="CLP1_N"/>
    <property type="match status" value="1"/>
</dbReference>
<evidence type="ECO:0000313" key="8">
    <source>
        <dbReference type="EMBL" id="KAL0066482.1"/>
    </source>
</evidence>
<feature type="domain" description="Clp1 N-terminal" evidence="6">
    <location>
        <begin position="14"/>
        <end position="95"/>
    </location>
</feature>
<evidence type="ECO:0000256" key="4">
    <source>
        <dbReference type="ARBA" id="ARBA00022840"/>
    </source>
</evidence>
<evidence type="ECO:0000256" key="3">
    <source>
        <dbReference type="ARBA" id="ARBA00022741"/>
    </source>
</evidence>
<evidence type="ECO:0000256" key="5">
    <source>
        <dbReference type="SAM" id="MobiDB-lite"/>
    </source>
</evidence>
<accession>A0ABR2ZXP9</accession>
<comment type="caution">
    <text evidence="8">The sequence shown here is derived from an EMBL/GenBank/DDBJ whole genome shotgun (WGS) entry which is preliminary data.</text>
</comment>
<feature type="region of interest" description="Disordered" evidence="5">
    <location>
        <begin position="95"/>
        <end position="120"/>
    </location>
</feature>